<organism evidence="2 3">
    <name type="scientific">Mycolicibacterium doricum</name>
    <dbReference type="NCBI Taxonomy" id="126673"/>
    <lineage>
        <taxon>Bacteria</taxon>
        <taxon>Bacillati</taxon>
        <taxon>Actinomycetota</taxon>
        <taxon>Actinomycetes</taxon>
        <taxon>Mycobacteriales</taxon>
        <taxon>Mycobacteriaceae</taxon>
        <taxon>Mycolicibacterium</taxon>
    </lineage>
</organism>
<proteinExistence type="predicted"/>
<dbReference type="AlphaFoldDB" id="A0A7I7VY49"/>
<protein>
    <submittedName>
        <fullName evidence="2">Uncharacterized protein</fullName>
    </submittedName>
</protein>
<name>A0A7I7VY49_9MYCO</name>
<keyword evidence="1" id="KW-1133">Transmembrane helix</keyword>
<dbReference type="Proteomes" id="UP000467201">
    <property type="component" value="Chromosome"/>
</dbReference>
<dbReference type="KEGG" id="mdr:MDOR_37410"/>
<feature type="transmembrane region" description="Helical" evidence="1">
    <location>
        <begin position="43"/>
        <end position="68"/>
    </location>
</feature>
<evidence type="ECO:0000313" key="3">
    <source>
        <dbReference type="Proteomes" id="UP000467201"/>
    </source>
</evidence>
<keyword evidence="1" id="KW-0812">Transmembrane</keyword>
<reference evidence="2 3" key="1">
    <citation type="journal article" date="2019" name="Emerg. Microbes Infect.">
        <title>Comprehensive subspecies identification of 175 nontuberculous mycobacteria species based on 7547 genomic profiles.</title>
        <authorList>
            <person name="Matsumoto Y."/>
            <person name="Kinjo T."/>
            <person name="Motooka D."/>
            <person name="Nabeya D."/>
            <person name="Jung N."/>
            <person name="Uechi K."/>
            <person name="Horii T."/>
            <person name="Iida T."/>
            <person name="Fujita J."/>
            <person name="Nakamura S."/>
        </authorList>
    </citation>
    <scope>NUCLEOTIDE SEQUENCE [LARGE SCALE GENOMIC DNA]</scope>
    <source>
        <strain evidence="2 3">JCM 12405</strain>
    </source>
</reference>
<accession>A0A7I7VY49</accession>
<sequence>MMGGPIDLTESDSQAPGVSGFVAQVHMLAVSPRTARHYRCCRLASLTGQLAVMLTMVCYTFAGLYFLFGAWPKVCLSAIKDGAGARLGRQVETAQQLRVERYDDRR</sequence>
<keyword evidence="1" id="KW-0472">Membrane</keyword>
<gene>
    <name evidence="2" type="ORF">MDOR_37410</name>
</gene>
<dbReference type="EMBL" id="AP022605">
    <property type="protein sequence ID" value="BBZ09572.1"/>
    <property type="molecule type" value="Genomic_DNA"/>
</dbReference>
<evidence type="ECO:0000256" key="1">
    <source>
        <dbReference type="SAM" id="Phobius"/>
    </source>
</evidence>
<evidence type="ECO:0000313" key="2">
    <source>
        <dbReference type="EMBL" id="BBZ09572.1"/>
    </source>
</evidence>